<dbReference type="SMART" id="SM00278">
    <property type="entry name" value="HhH1"/>
    <property type="match status" value="2"/>
</dbReference>
<dbReference type="InterPro" id="IPR018974">
    <property type="entry name" value="Tex-like_N"/>
</dbReference>
<dbReference type="InterPro" id="IPR050437">
    <property type="entry name" value="Ribos_protein_bS1-like"/>
</dbReference>
<dbReference type="SMART" id="SM00316">
    <property type="entry name" value="S1"/>
    <property type="match status" value="1"/>
</dbReference>
<keyword evidence="1" id="KW-0227">DNA damage</keyword>
<dbReference type="InterPro" id="IPR037027">
    <property type="entry name" value="YqgF/RNaseH-like_dom_sf"/>
</dbReference>
<proteinExistence type="predicted"/>
<dbReference type="Pfam" id="PF09371">
    <property type="entry name" value="Tex_N"/>
    <property type="match status" value="1"/>
</dbReference>
<sequence>MILSTGPGSTRLYRKVADFLALPEESVTAVASLFGSGATVPFIARYRKEATGSLDEVAIASVRDALIRIKQVDERRESILTTLRERKILTIDLQNKLLSADTVAEIEDIYLPYRPKRQTRASVARDRGLAPLAAVLRIQDVRLSPETAAVTFITPEVPTAADALAGARDIIAEEISEDADLRGMIRGIYARSAHLSSGVVKGKGEDSSVYAGYFEWDELITRAASHRVLAVMRGEREGVLRLHLAPPEDVVLKELIPRVVTGSSAASSEVAAAATDAYRRLIAPSLEREFFNTIKERADTEAISVFAENLRHLLLAAPAGEKRVLAIDPGYRTGCKFVCLDATGGVAETGVIYPETKRTQARETLIRLCKTHAIDIIAIGNGTAGRETEKFVKSITFGRPLPVLLTSECGASVYSASAEARREFPDLDITLRGAVSIGRRVQDPLAELVKIDPKSLGVGQYQHDVDQNRLAAKLVDVVEQTVNAVGVNLNTASPALLAYVSGIGPALAEKIVAYRTEHGPFRNRRELLNVPGVGPKTFEQAAGFLRIIGGDNPLDMTGVHPERYSLVERMAADLGVSAGRLAGGAELLKRIEPEKYVSPNCGLVTITDIIEELSSPGRDIRVTDEEEFSFDSTIHEITDLTEGMILPGIVTNVTAFGAFVDVGVHQDGLVHISELADRFVAHPSEVVTVGKQTRVLVLAIDTARNRISLSMKRAV</sequence>
<dbReference type="Pfam" id="PF22706">
    <property type="entry name" value="Tex_central_region"/>
    <property type="match status" value="1"/>
</dbReference>
<dbReference type="Proteomes" id="UP001141422">
    <property type="component" value="Unassembled WGS sequence"/>
</dbReference>
<dbReference type="PANTHER" id="PTHR10724">
    <property type="entry name" value="30S RIBOSOMAL PROTEIN S1"/>
    <property type="match status" value="1"/>
</dbReference>
<dbReference type="RefSeq" id="WP_268924245.1">
    <property type="nucleotide sequence ID" value="NZ_JAPTGB010000003.1"/>
</dbReference>
<dbReference type="InterPro" id="IPR023323">
    <property type="entry name" value="Tex-like_dom_sf"/>
</dbReference>
<dbReference type="InterPro" id="IPR003029">
    <property type="entry name" value="S1_domain"/>
</dbReference>
<dbReference type="InterPro" id="IPR055179">
    <property type="entry name" value="Tex-like_central_region"/>
</dbReference>
<dbReference type="SUPFAM" id="SSF50249">
    <property type="entry name" value="Nucleic acid-binding proteins"/>
    <property type="match status" value="1"/>
</dbReference>
<keyword evidence="2" id="KW-0234">DNA repair</keyword>
<dbReference type="InterPro" id="IPR023319">
    <property type="entry name" value="Tex-like_HTH_dom_sf"/>
</dbReference>
<dbReference type="PANTHER" id="PTHR10724:SF10">
    <property type="entry name" value="S1 RNA-BINDING DOMAIN-CONTAINING PROTEIN 1"/>
    <property type="match status" value="1"/>
</dbReference>
<dbReference type="InterPro" id="IPR041692">
    <property type="entry name" value="HHH_9"/>
</dbReference>
<dbReference type="Pfam" id="PF17674">
    <property type="entry name" value="HHH_9"/>
    <property type="match status" value="1"/>
</dbReference>
<dbReference type="CDD" id="cd05685">
    <property type="entry name" value="S1_Tex"/>
    <property type="match status" value="1"/>
</dbReference>
<dbReference type="SUPFAM" id="SSF47781">
    <property type="entry name" value="RuvA domain 2-like"/>
    <property type="match status" value="2"/>
</dbReference>
<protein>
    <submittedName>
        <fullName evidence="4">Tex family protein</fullName>
    </submittedName>
</protein>
<accession>A0ABT4IFI2</accession>
<dbReference type="InterPro" id="IPR012340">
    <property type="entry name" value="NA-bd_OB-fold"/>
</dbReference>
<dbReference type="Pfam" id="PF12836">
    <property type="entry name" value="HHH_3"/>
    <property type="match status" value="1"/>
</dbReference>
<dbReference type="InterPro" id="IPR012337">
    <property type="entry name" value="RNaseH-like_sf"/>
</dbReference>
<dbReference type="SUPFAM" id="SSF158832">
    <property type="entry name" value="Tex N-terminal region-like"/>
    <property type="match status" value="1"/>
</dbReference>
<reference evidence="4" key="1">
    <citation type="submission" date="2022-12" db="EMBL/GenBank/DDBJ databases">
        <title>Isolation and characterisation of novel Methanocorpusculum spp. from native Australian herbivores indicates the genus is ancestrally host-associated.</title>
        <authorList>
            <person name="Volmer J.G."/>
            <person name="Soo R.M."/>
            <person name="Evans P.N."/>
            <person name="Hoedt E.C."/>
            <person name="Astorga Alsina A.L."/>
            <person name="Woodcroft B.J."/>
            <person name="Tyson G.W."/>
            <person name="Hugenholtz P."/>
            <person name="Morrison M."/>
        </authorList>
    </citation>
    <scope>NUCLEOTIDE SEQUENCE</scope>
    <source>
        <strain evidence="4">MG</strain>
    </source>
</reference>
<feature type="domain" description="S1 motif" evidence="3">
    <location>
        <begin position="643"/>
        <end position="712"/>
    </location>
</feature>
<dbReference type="Gene3D" id="2.40.50.140">
    <property type="entry name" value="Nucleic acid-binding proteins"/>
    <property type="match status" value="1"/>
</dbReference>
<dbReference type="SUPFAM" id="SSF53098">
    <property type="entry name" value="Ribonuclease H-like"/>
    <property type="match status" value="1"/>
</dbReference>
<evidence type="ECO:0000313" key="5">
    <source>
        <dbReference type="Proteomes" id="UP001141422"/>
    </source>
</evidence>
<dbReference type="InterPro" id="IPR003583">
    <property type="entry name" value="Hlx-hairpin-Hlx_DNA-bd_motif"/>
</dbReference>
<keyword evidence="5" id="KW-1185">Reference proteome</keyword>
<evidence type="ECO:0000259" key="3">
    <source>
        <dbReference type="PROSITE" id="PS50126"/>
    </source>
</evidence>
<dbReference type="InterPro" id="IPR044146">
    <property type="entry name" value="S1_Tex"/>
</dbReference>
<dbReference type="Gene3D" id="1.10.10.650">
    <property type="entry name" value="RuvA domain 2-like"/>
    <property type="match status" value="1"/>
</dbReference>
<dbReference type="PROSITE" id="PS50126">
    <property type="entry name" value="S1"/>
    <property type="match status" value="1"/>
</dbReference>
<dbReference type="Gene3D" id="1.10.150.310">
    <property type="entry name" value="Tex RuvX-like domain-like"/>
    <property type="match status" value="1"/>
</dbReference>
<organism evidence="4 5">
    <name type="scientific">Methanocorpusculum petauri</name>
    <dbReference type="NCBI Taxonomy" id="3002863"/>
    <lineage>
        <taxon>Archaea</taxon>
        <taxon>Methanobacteriati</taxon>
        <taxon>Methanobacteriota</taxon>
        <taxon>Stenosarchaea group</taxon>
        <taxon>Methanomicrobia</taxon>
        <taxon>Methanomicrobiales</taxon>
        <taxon>Methanocorpusculaceae</taxon>
        <taxon>Methanocorpusculum</taxon>
    </lineage>
</organism>
<evidence type="ECO:0000256" key="2">
    <source>
        <dbReference type="ARBA" id="ARBA00023204"/>
    </source>
</evidence>
<dbReference type="Gene3D" id="3.30.420.140">
    <property type="entry name" value="YqgF/RNase H-like domain"/>
    <property type="match status" value="1"/>
</dbReference>
<dbReference type="SMART" id="SM00732">
    <property type="entry name" value="YqgFc"/>
    <property type="match status" value="1"/>
</dbReference>
<evidence type="ECO:0000313" key="4">
    <source>
        <dbReference type="EMBL" id="MCZ0860022.1"/>
    </source>
</evidence>
<dbReference type="Pfam" id="PF00575">
    <property type="entry name" value="S1"/>
    <property type="match status" value="1"/>
</dbReference>
<dbReference type="Pfam" id="PF16921">
    <property type="entry name" value="Tex_YqgF"/>
    <property type="match status" value="1"/>
</dbReference>
<dbReference type="Gene3D" id="1.10.3500.10">
    <property type="entry name" value="Tex N-terminal region-like"/>
    <property type="match status" value="1"/>
</dbReference>
<name>A0ABT4IFI2_9EURY</name>
<dbReference type="InterPro" id="IPR032639">
    <property type="entry name" value="Tex_YqgF"/>
</dbReference>
<dbReference type="InterPro" id="IPR006641">
    <property type="entry name" value="YqgF/RNaseH-like_dom"/>
</dbReference>
<gene>
    <name evidence="4" type="ORF">O0S10_02110</name>
</gene>
<comment type="caution">
    <text evidence="4">The sequence shown here is derived from an EMBL/GenBank/DDBJ whole genome shotgun (WGS) entry which is preliminary data.</text>
</comment>
<dbReference type="EMBL" id="JAPTGB010000003">
    <property type="protein sequence ID" value="MCZ0860022.1"/>
    <property type="molecule type" value="Genomic_DNA"/>
</dbReference>
<dbReference type="InterPro" id="IPR010994">
    <property type="entry name" value="RuvA_2-like"/>
</dbReference>
<evidence type="ECO:0000256" key="1">
    <source>
        <dbReference type="ARBA" id="ARBA00022763"/>
    </source>
</evidence>